<feature type="signal peptide" evidence="1">
    <location>
        <begin position="1"/>
        <end position="20"/>
    </location>
</feature>
<dbReference type="STRING" id="742725.HMPREF9450_00359"/>
<dbReference type="RefSeq" id="WP_009133165.1">
    <property type="nucleotide sequence ID" value="NZ_CP102250.1"/>
</dbReference>
<proteinExistence type="predicted"/>
<feature type="chain" id="PRO_5003477843" description="DUF1573 domain-containing protein" evidence="1">
    <location>
        <begin position="21"/>
        <end position="125"/>
    </location>
</feature>
<dbReference type="HOGENOM" id="CLU_122784_1_2_10"/>
<dbReference type="PANTHER" id="PTHR37833">
    <property type="entry name" value="LIPOPROTEIN-RELATED"/>
    <property type="match status" value="1"/>
</dbReference>
<dbReference type="InterPro" id="IPR013783">
    <property type="entry name" value="Ig-like_fold"/>
</dbReference>
<comment type="caution">
    <text evidence="2">The sequence shown here is derived from an EMBL/GenBank/DDBJ whole genome shotgun (WGS) entry which is preliminary data.</text>
</comment>
<evidence type="ECO:0000256" key="1">
    <source>
        <dbReference type="SAM" id="SignalP"/>
    </source>
</evidence>
<dbReference type="PANTHER" id="PTHR37833:SF1">
    <property type="entry name" value="SIGNAL PEPTIDE PROTEIN"/>
    <property type="match status" value="1"/>
</dbReference>
<evidence type="ECO:0000313" key="3">
    <source>
        <dbReference type="Proteomes" id="UP000006008"/>
    </source>
</evidence>
<dbReference type="GeneID" id="92816781"/>
<dbReference type="Pfam" id="PF07610">
    <property type="entry name" value="DUF1573"/>
    <property type="match status" value="1"/>
</dbReference>
<dbReference type="Proteomes" id="UP000006008">
    <property type="component" value="Unassembled WGS sequence"/>
</dbReference>
<dbReference type="EMBL" id="ADLD01000004">
    <property type="protein sequence ID" value="EHB93093.1"/>
    <property type="molecule type" value="Genomic_DNA"/>
</dbReference>
<reference evidence="2 3" key="1">
    <citation type="submission" date="2011-08" db="EMBL/GenBank/DDBJ databases">
        <title>The Genome Sequence of Alistipes indistinctus YIT 12060.</title>
        <authorList>
            <consortium name="The Broad Institute Genome Sequencing Platform"/>
            <person name="Earl A."/>
            <person name="Ward D."/>
            <person name="Feldgarden M."/>
            <person name="Gevers D."/>
            <person name="Morotomi M."/>
            <person name="Young S.K."/>
            <person name="Zeng Q."/>
            <person name="Gargeya S."/>
            <person name="Fitzgerald M."/>
            <person name="Haas B."/>
            <person name="Abouelleil A."/>
            <person name="Alvarado L."/>
            <person name="Arachchi H.M."/>
            <person name="Berlin A."/>
            <person name="Brown A."/>
            <person name="Chapman S.B."/>
            <person name="Chen Z."/>
            <person name="Dunbar C."/>
            <person name="Freedman E."/>
            <person name="Gearin G."/>
            <person name="Gellesch M."/>
            <person name="Goldberg J."/>
            <person name="Griggs A."/>
            <person name="Gujja S."/>
            <person name="Heiman D."/>
            <person name="Howarth C."/>
            <person name="Larson L."/>
            <person name="Lui A."/>
            <person name="MacDonald P.J.P."/>
            <person name="Montmayeur A."/>
            <person name="Murphy C."/>
            <person name="Neiman D."/>
            <person name="Pearson M."/>
            <person name="Priest M."/>
            <person name="Roberts A."/>
            <person name="Saif S."/>
            <person name="Shea T."/>
            <person name="Shenoy N."/>
            <person name="Sisk P."/>
            <person name="Stolte C."/>
            <person name="Sykes S."/>
            <person name="Wortman J."/>
            <person name="Nusbaum C."/>
            <person name="Birren B."/>
        </authorList>
    </citation>
    <scope>NUCLEOTIDE SEQUENCE [LARGE SCALE GENOMIC DNA]</scope>
    <source>
        <strain evidence="2 3">YIT 12060</strain>
    </source>
</reference>
<organism evidence="2 3">
    <name type="scientific">Alistipes indistinctus YIT 12060</name>
    <dbReference type="NCBI Taxonomy" id="742725"/>
    <lineage>
        <taxon>Bacteria</taxon>
        <taxon>Pseudomonadati</taxon>
        <taxon>Bacteroidota</taxon>
        <taxon>Bacteroidia</taxon>
        <taxon>Bacteroidales</taxon>
        <taxon>Rikenellaceae</taxon>
        <taxon>Alistipes</taxon>
    </lineage>
</organism>
<sequence>MKRLSLILLLLFAAWGGLRAQPALTLLQKGYDLGSIPEDGGTVSRVYTFRNSGNAPLVVVRAETSCTCTKADISKKPVMPGQEGTVTVTYNPRRQHGAFNKAISIYTNVPGARYVVTLRGEVTVR</sequence>
<dbReference type="AlphaFoldDB" id="G5H5Z9"/>
<gene>
    <name evidence="2" type="ORF">HMPREF9450_00359</name>
</gene>
<evidence type="ECO:0000313" key="2">
    <source>
        <dbReference type="EMBL" id="EHB93093.1"/>
    </source>
</evidence>
<keyword evidence="1" id="KW-0732">Signal</keyword>
<protein>
    <recommendedName>
        <fullName evidence="4">DUF1573 domain-containing protein</fullName>
    </recommendedName>
</protein>
<dbReference type="InterPro" id="IPR011467">
    <property type="entry name" value="DUF1573"/>
</dbReference>
<dbReference type="Gene3D" id="2.60.40.10">
    <property type="entry name" value="Immunoglobulins"/>
    <property type="match status" value="1"/>
</dbReference>
<name>G5H5Z9_9BACT</name>
<evidence type="ECO:0008006" key="4">
    <source>
        <dbReference type="Google" id="ProtNLM"/>
    </source>
</evidence>
<keyword evidence="3" id="KW-1185">Reference proteome</keyword>
<accession>G5H5Z9</accession>
<dbReference type="PATRIC" id="fig|742725.3.peg.407"/>